<keyword evidence="1 4" id="KW-0812">Transmembrane</keyword>
<feature type="transmembrane region" description="Helical" evidence="4">
    <location>
        <begin position="82"/>
        <end position="101"/>
    </location>
</feature>
<evidence type="ECO:0000313" key="6">
    <source>
        <dbReference type="EMBL" id="EON78109.1"/>
    </source>
</evidence>
<protein>
    <recommendedName>
        <fullName evidence="5">Major facilitator superfamily (MFS) profile domain-containing protein</fullName>
    </recommendedName>
</protein>
<dbReference type="PANTHER" id="PTHR11360:SF284">
    <property type="entry name" value="EG:103B4.3 PROTEIN-RELATED"/>
    <property type="match status" value="1"/>
</dbReference>
<dbReference type="Pfam" id="PF07690">
    <property type="entry name" value="MFS_1"/>
    <property type="match status" value="1"/>
</dbReference>
<dbReference type="CDD" id="cd17355">
    <property type="entry name" value="MFS_YcxA_like"/>
    <property type="match status" value="1"/>
</dbReference>
<keyword evidence="3 4" id="KW-0472">Membrane</keyword>
<dbReference type="InterPro" id="IPR011701">
    <property type="entry name" value="MFS"/>
</dbReference>
<feature type="transmembrane region" description="Helical" evidence="4">
    <location>
        <begin position="167"/>
        <end position="188"/>
    </location>
</feature>
<feature type="transmembrane region" description="Helical" evidence="4">
    <location>
        <begin position="108"/>
        <end position="127"/>
    </location>
</feature>
<evidence type="ECO:0000256" key="4">
    <source>
        <dbReference type="SAM" id="Phobius"/>
    </source>
</evidence>
<dbReference type="SUPFAM" id="SSF103473">
    <property type="entry name" value="MFS general substrate transporter"/>
    <property type="match status" value="1"/>
</dbReference>
<dbReference type="Gene3D" id="1.20.1250.20">
    <property type="entry name" value="MFS general substrate transporter like domains"/>
    <property type="match status" value="2"/>
</dbReference>
<comment type="caution">
    <text evidence="6">The sequence shown here is derived from an EMBL/GenBank/DDBJ whole genome shotgun (WGS) entry which is preliminary data.</text>
</comment>
<feature type="transmembrane region" description="Helical" evidence="4">
    <location>
        <begin position="194"/>
        <end position="216"/>
    </location>
</feature>
<dbReference type="InterPro" id="IPR036259">
    <property type="entry name" value="MFS_trans_sf"/>
</dbReference>
<dbReference type="PANTHER" id="PTHR11360">
    <property type="entry name" value="MONOCARBOXYLATE TRANSPORTER"/>
    <property type="match status" value="1"/>
</dbReference>
<feature type="transmembrane region" description="Helical" evidence="4">
    <location>
        <begin position="333"/>
        <end position="355"/>
    </location>
</feature>
<dbReference type="GO" id="GO:0022857">
    <property type="term" value="F:transmembrane transporter activity"/>
    <property type="evidence" value="ECO:0007669"/>
    <property type="project" value="InterPro"/>
</dbReference>
<evidence type="ECO:0000256" key="3">
    <source>
        <dbReference type="ARBA" id="ARBA00023136"/>
    </source>
</evidence>
<gene>
    <name evidence="6" type="ORF">ADIS_1306</name>
</gene>
<dbReference type="EMBL" id="AQHR01000041">
    <property type="protein sequence ID" value="EON78109.1"/>
    <property type="molecule type" value="Genomic_DNA"/>
</dbReference>
<keyword evidence="2 4" id="KW-1133">Transmembrane helix</keyword>
<feature type="transmembrane region" description="Helical" evidence="4">
    <location>
        <begin position="39"/>
        <end position="62"/>
    </location>
</feature>
<dbReference type="InterPro" id="IPR050327">
    <property type="entry name" value="Proton-linked_MCT"/>
</dbReference>
<feature type="transmembrane region" description="Helical" evidence="4">
    <location>
        <begin position="244"/>
        <end position="262"/>
    </location>
</feature>
<accession>R7ZVU4</accession>
<evidence type="ECO:0000256" key="2">
    <source>
        <dbReference type="ARBA" id="ARBA00022989"/>
    </source>
</evidence>
<feature type="transmembrane region" description="Helical" evidence="4">
    <location>
        <begin position="308"/>
        <end position="327"/>
    </location>
</feature>
<evidence type="ECO:0000313" key="7">
    <source>
        <dbReference type="Proteomes" id="UP000013909"/>
    </source>
</evidence>
<sequence>MEKRYYYHFETNPNQPKKMNAHSQASEIENAASQSSQTYVIVTAFLALFAIVGFGYYGLPFFFDFIMEERSWSRATVTSGNAVGKLIVAPLFGFLAGWMIDKYGPRKLMMTGAFMLATAFIGLAFSSSLEMFYVFYVFNALGYVFGGPLPCQVLISRWFDKNRGKAMGIAYLGIGAGGAVVPLIAAKLESIFDWHIALASLGILAFFIIFPISYFIKDSPSKRIEQKAQIKGTPIKEILRNRNFYLLALGSMCSIGVVGGIGQHIKLYLSDLNYTQAEAARVMSFVLLSSLVGRVLMGWLADLINRKYVMLMIYLIVALAIPLLLMPEFTGRIYIFAVIFGIGLGGDYMIIPLMAGDLFGLKALGRTMGIILVADGVAESVFPVILGWLYNEETQSYALGFSILIAVALLGAVFIAFLPKPNQHKGMEGMVESGD</sequence>
<evidence type="ECO:0000256" key="1">
    <source>
        <dbReference type="ARBA" id="ARBA00022692"/>
    </source>
</evidence>
<dbReference type="InterPro" id="IPR020846">
    <property type="entry name" value="MFS_dom"/>
</dbReference>
<keyword evidence="7" id="KW-1185">Reference proteome</keyword>
<dbReference type="AlphaFoldDB" id="R7ZVU4"/>
<feature type="transmembrane region" description="Helical" evidence="4">
    <location>
        <begin position="133"/>
        <end position="155"/>
    </location>
</feature>
<dbReference type="STRING" id="1232681.ADIS_1306"/>
<feature type="domain" description="Major facilitator superfamily (MFS) profile" evidence="5">
    <location>
        <begin position="39"/>
        <end position="423"/>
    </location>
</feature>
<feature type="transmembrane region" description="Helical" evidence="4">
    <location>
        <begin position="396"/>
        <end position="418"/>
    </location>
</feature>
<feature type="transmembrane region" description="Helical" evidence="4">
    <location>
        <begin position="367"/>
        <end position="390"/>
    </location>
</feature>
<dbReference type="PROSITE" id="PS50850">
    <property type="entry name" value="MFS"/>
    <property type="match status" value="1"/>
</dbReference>
<reference evidence="6 7" key="1">
    <citation type="submission" date="2013-02" db="EMBL/GenBank/DDBJ databases">
        <title>A novel strain isolated from Lonar lake, Maharashtra, India.</title>
        <authorList>
            <person name="Singh A."/>
        </authorList>
    </citation>
    <scope>NUCLEOTIDE SEQUENCE [LARGE SCALE GENOMIC DNA]</scope>
    <source>
        <strain evidence="6 7">AK24</strain>
    </source>
</reference>
<proteinExistence type="predicted"/>
<organism evidence="6 7">
    <name type="scientific">Lunatimonas lonarensis</name>
    <dbReference type="NCBI Taxonomy" id="1232681"/>
    <lineage>
        <taxon>Bacteria</taxon>
        <taxon>Pseudomonadati</taxon>
        <taxon>Bacteroidota</taxon>
        <taxon>Cytophagia</taxon>
        <taxon>Cytophagales</taxon>
        <taxon>Cyclobacteriaceae</taxon>
    </lineage>
</organism>
<name>R7ZVU4_9BACT</name>
<dbReference type="Proteomes" id="UP000013909">
    <property type="component" value="Unassembled WGS sequence"/>
</dbReference>
<evidence type="ECO:0000259" key="5">
    <source>
        <dbReference type="PROSITE" id="PS50850"/>
    </source>
</evidence>